<sequence>MRLTDASVAIRPRNTWEALDLGVLLAQRHAGLLMASWALVTLPIFAVLSLLLWQYPGLAVFIFWWLKPAWERLPLYILAHALFGDTPSLKQALKALPGLLRPQLLASLTWRRFSPTRSFDLPVLQLEGLSGAERSKRLVVLGQGNSGSATWLTVLGMHLEGVLWLGLAGLFYLLLPQQVAIDWDWQSMLQKTSPEWLWLEHLSNLLYALILVFWEPIYVACGFTLYLNRRTALEAWDIELVFRRLRQRLTGSAYALALLCSLLLFTPGQEAWAESRSGSCPVPVEDPIGPDAERLLKQSLTSQAAQDSIDKLLDNPPFENRETVTRWRIGDEPKKETEELNKEDLEGLAKIFKGLGKLFDYFKSVSIVASIFEVLLWTLLISLIVLLLWRYREWLSTFASRIGLPQRRIREMPSQLFGLELAPESLPDDVASVAERLWADQPREALGLLYRALLSRLLHDYRLPLKGSHTEGEVLQLVQRLEQTELHRFSAVLTGHWQNLAYGHRLPPQALKQNLCDAWRRLFPAGATA</sequence>
<dbReference type="InterPro" id="IPR025403">
    <property type="entry name" value="TgpA-like_C"/>
</dbReference>
<reference evidence="3" key="1">
    <citation type="submission" date="2020-07" db="EMBL/GenBank/DDBJ databases">
        <title>Nitrate ammonifying Pseudomonas campi sp. nov. isolated from German agricultural grassland.</title>
        <authorList>
            <person name="Timsy T."/>
            <person name="Ulrich A."/>
            <person name="Spanner T."/>
            <person name="Foesel B."/>
            <person name="Kolb S."/>
            <person name="Horn M.A."/>
            <person name="Behrendt U."/>
        </authorList>
    </citation>
    <scope>NUCLEOTIDE SEQUENCE</scope>
    <source>
        <strain evidence="3">S1-A32-2</strain>
    </source>
</reference>
<gene>
    <name evidence="3" type="ORF">HNE05_12725</name>
</gene>
<protein>
    <submittedName>
        <fullName evidence="3">DUF4129 domain-containing protein</fullName>
    </submittedName>
</protein>
<keyword evidence="1" id="KW-0812">Transmembrane</keyword>
<feature type="transmembrane region" description="Helical" evidence="1">
    <location>
        <begin position="151"/>
        <end position="175"/>
    </location>
</feature>
<feature type="transmembrane region" description="Helical" evidence="1">
    <location>
        <begin position="205"/>
        <end position="228"/>
    </location>
</feature>
<dbReference type="AlphaFoldDB" id="A0A6M8FHE7"/>
<evidence type="ECO:0000256" key="1">
    <source>
        <dbReference type="SAM" id="Phobius"/>
    </source>
</evidence>
<name>A0A6M8FHE7_9GAMM</name>
<dbReference type="EMBL" id="CP053697">
    <property type="protein sequence ID" value="QKE64177.1"/>
    <property type="molecule type" value="Genomic_DNA"/>
</dbReference>
<keyword evidence="1" id="KW-0472">Membrane</keyword>
<feature type="transmembrane region" description="Helical" evidence="1">
    <location>
        <begin position="249"/>
        <end position="266"/>
    </location>
</feature>
<dbReference type="KEGG" id="pcam:HNE05_12725"/>
<feature type="domain" description="Protein-glutamine gamma-glutamyltransferase-like C-terminal" evidence="2">
    <location>
        <begin position="449"/>
        <end position="520"/>
    </location>
</feature>
<keyword evidence="4" id="KW-1185">Reference proteome</keyword>
<evidence type="ECO:0000313" key="3">
    <source>
        <dbReference type="EMBL" id="QKE64177.1"/>
    </source>
</evidence>
<keyword evidence="1" id="KW-1133">Transmembrane helix</keyword>
<feature type="transmembrane region" description="Helical" evidence="1">
    <location>
        <begin position="367"/>
        <end position="389"/>
    </location>
</feature>
<evidence type="ECO:0000259" key="2">
    <source>
        <dbReference type="Pfam" id="PF13559"/>
    </source>
</evidence>
<dbReference type="RefSeq" id="WP_173208858.1">
    <property type="nucleotide sequence ID" value="NZ_CP053697.2"/>
</dbReference>
<dbReference type="Proteomes" id="UP000501379">
    <property type="component" value="Chromosome"/>
</dbReference>
<feature type="transmembrane region" description="Helical" evidence="1">
    <location>
        <begin position="42"/>
        <end position="66"/>
    </location>
</feature>
<dbReference type="Pfam" id="PF13559">
    <property type="entry name" value="DUF4129"/>
    <property type="match status" value="1"/>
</dbReference>
<evidence type="ECO:0000313" key="4">
    <source>
        <dbReference type="Proteomes" id="UP000501379"/>
    </source>
</evidence>
<proteinExistence type="predicted"/>
<organism evidence="3 4">
    <name type="scientific">Aquipseudomonas campi</name>
    <dbReference type="NCBI Taxonomy" id="2731681"/>
    <lineage>
        <taxon>Bacteria</taxon>
        <taxon>Pseudomonadati</taxon>
        <taxon>Pseudomonadota</taxon>
        <taxon>Gammaproteobacteria</taxon>
        <taxon>Pseudomonadales</taxon>
        <taxon>Pseudomonadaceae</taxon>
        <taxon>Aquipseudomonas</taxon>
    </lineage>
</organism>
<accession>A0A6M8FHE7</accession>